<dbReference type="SUPFAM" id="SSF89957">
    <property type="entry name" value="MTH1187/YkoF-like"/>
    <property type="match status" value="1"/>
</dbReference>
<dbReference type="PANTHER" id="PTHR33777">
    <property type="entry name" value="UPF0045 PROTEIN ECM15"/>
    <property type="match status" value="1"/>
</dbReference>
<feature type="domain" description="Thiamine-binding protein" evidence="3">
    <location>
        <begin position="16"/>
        <end position="101"/>
    </location>
</feature>
<dbReference type="EMBL" id="CP025066">
    <property type="protein sequence ID" value="AUX07875.1"/>
    <property type="molecule type" value="Genomic_DNA"/>
</dbReference>
<keyword evidence="5" id="KW-1185">Reference proteome</keyword>
<dbReference type="GO" id="GO:0005829">
    <property type="term" value="C:cytosol"/>
    <property type="evidence" value="ECO:0007669"/>
    <property type="project" value="TreeGrafter"/>
</dbReference>
<accession>A0A343TFK3</accession>
<evidence type="ECO:0000259" key="3">
    <source>
        <dbReference type="Pfam" id="PF01910"/>
    </source>
</evidence>
<evidence type="ECO:0000256" key="2">
    <source>
        <dbReference type="SAM" id="MobiDB-lite"/>
    </source>
</evidence>
<proteinExistence type="inferred from homology"/>
<dbReference type="Pfam" id="PF01910">
    <property type="entry name" value="Thiamine_BP"/>
    <property type="match status" value="1"/>
</dbReference>
<feature type="region of interest" description="Disordered" evidence="2">
    <location>
        <begin position="87"/>
        <end position="115"/>
    </location>
</feature>
<organism evidence="4 5">
    <name type="scientific">Halalkaliarchaeum desulfuricum</name>
    <dbReference type="NCBI Taxonomy" id="2055893"/>
    <lineage>
        <taxon>Archaea</taxon>
        <taxon>Methanobacteriati</taxon>
        <taxon>Methanobacteriota</taxon>
        <taxon>Stenosarchaea group</taxon>
        <taxon>Halobacteria</taxon>
        <taxon>Halobacteriales</taxon>
        <taxon>Haloferacaceae</taxon>
        <taxon>Halalkaliarchaeum</taxon>
    </lineage>
</organism>
<dbReference type="Proteomes" id="UP000263012">
    <property type="component" value="Chromosome"/>
</dbReference>
<name>A0A343TFK3_9EURY</name>
<evidence type="ECO:0000313" key="4">
    <source>
        <dbReference type="EMBL" id="AUX07875.1"/>
    </source>
</evidence>
<protein>
    <recommendedName>
        <fullName evidence="3">Thiamine-binding protein domain-containing protein</fullName>
    </recommendedName>
</protein>
<evidence type="ECO:0000313" key="5">
    <source>
        <dbReference type="Proteomes" id="UP000263012"/>
    </source>
</evidence>
<dbReference type="InterPro" id="IPR029756">
    <property type="entry name" value="MTH1187/YkoF-like"/>
</dbReference>
<dbReference type="PANTHER" id="PTHR33777:SF1">
    <property type="entry name" value="UPF0045 PROTEIN ECM15"/>
    <property type="match status" value="1"/>
</dbReference>
<comment type="similarity">
    <text evidence="1">Belongs to the UPF0045 family.</text>
</comment>
<evidence type="ECO:0000256" key="1">
    <source>
        <dbReference type="ARBA" id="ARBA00010272"/>
    </source>
</evidence>
<sequence>MIRADEPEYMTVIALLSVAPVTEESMSGEVAKAVAALEEFDVSYETNPMGTVIEADDVDTLLAAVGAAHKAVDGDRVSTVLKIDDKRTRDQRASEKVEAVERELGRPAKRERTSE</sequence>
<dbReference type="Gene3D" id="3.30.70.930">
    <property type="match status" value="1"/>
</dbReference>
<dbReference type="InterPro" id="IPR002767">
    <property type="entry name" value="Thiamine_BP"/>
</dbReference>
<reference evidence="5" key="1">
    <citation type="submission" date="2017-11" db="EMBL/GenBank/DDBJ databases">
        <title>Phenotypic and genomic properties of facultatively anaerobic sulfur-reducing natronoarchaea from hypersaline soda lakes.</title>
        <authorList>
            <person name="Sorokin D.Y."/>
            <person name="Kublanov I.V."/>
            <person name="Roman P."/>
            <person name="Sinninghe Damste J.S."/>
            <person name="Golyshin P.N."/>
            <person name="Rojo D."/>
            <person name="Ciordia S."/>
            <person name="Mena M.D.C."/>
            <person name="Ferrer M."/>
            <person name="Messina E."/>
            <person name="Smedile F."/>
            <person name="La Spada G."/>
            <person name="La Cono V."/>
            <person name="Yakimov M.M."/>
        </authorList>
    </citation>
    <scope>NUCLEOTIDE SEQUENCE [LARGE SCALE GENOMIC DNA]</scope>
    <source>
        <strain evidence="5">AArc-Sl</strain>
    </source>
</reference>
<dbReference type="NCBIfam" id="TIGR00106">
    <property type="entry name" value="MTH1187 family thiamine-binding protein"/>
    <property type="match status" value="1"/>
</dbReference>
<gene>
    <name evidence="4" type="ORF">AArcSl_0220</name>
</gene>
<dbReference type="InterPro" id="IPR051614">
    <property type="entry name" value="UPF0045_domain"/>
</dbReference>
<dbReference type="AlphaFoldDB" id="A0A343TFK3"/>
<dbReference type="KEGG" id="hdf:AArcSl_0220"/>